<protein>
    <submittedName>
        <fullName evidence="5">Phosphoribosylpyrophosphate synthetase</fullName>
    </submittedName>
</protein>
<name>A0A1V6LUT4_9FLAO</name>
<dbReference type="GO" id="GO:0002189">
    <property type="term" value="C:ribose phosphate diphosphokinase complex"/>
    <property type="evidence" value="ECO:0007669"/>
    <property type="project" value="TreeGrafter"/>
</dbReference>
<evidence type="ECO:0000256" key="1">
    <source>
        <dbReference type="ARBA" id="ARBA00022727"/>
    </source>
</evidence>
<dbReference type="GO" id="GO:0006015">
    <property type="term" value="P:5-phosphoribose 1-diphosphate biosynthetic process"/>
    <property type="evidence" value="ECO:0007669"/>
    <property type="project" value="TreeGrafter"/>
</dbReference>
<dbReference type="Proteomes" id="UP000191680">
    <property type="component" value="Unassembled WGS sequence"/>
</dbReference>
<dbReference type="SUPFAM" id="SSF53271">
    <property type="entry name" value="PRTase-like"/>
    <property type="match status" value="1"/>
</dbReference>
<organism evidence="5 6">
    <name type="scientific">Croceivirga radicis</name>
    <dbReference type="NCBI Taxonomy" id="1929488"/>
    <lineage>
        <taxon>Bacteria</taxon>
        <taxon>Pseudomonadati</taxon>
        <taxon>Bacteroidota</taxon>
        <taxon>Flavobacteriia</taxon>
        <taxon>Flavobacteriales</taxon>
        <taxon>Flavobacteriaceae</taxon>
        <taxon>Croceivirga</taxon>
    </lineage>
</organism>
<evidence type="ECO:0000259" key="4">
    <source>
        <dbReference type="Pfam" id="PF13793"/>
    </source>
</evidence>
<accession>A0A1V6LUT4</accession>
<evidence type="ECO:0000313" key="5">
    <source>
        <dbReference type="EMBL" id="OQD43898.1"/>
    </source>
</evidence>
<dbReference type="Pfam" id="PF00156">
    <property type="entry name" value="Pribosyltran"/>
    <property type="match status" value="1"/>
</dbReference>
<dbReference type="GO" id="GO:0005737">
    <property type="term" value="C:cytoplasm"/>
    <property type="evidence" value="ECO:0007669"/>
    <property type="project" value="TreeGrafter"/>
</dbReference>
<comment type="caution">
    <text evidence="5">The sequence shown here is derived from an EMBL/GenBank/DDBJ whole genome shotgun (WGS) entry which is preliminary data.</text>
</comment>
<evidence type="ECO:0000313" key="6">
    <source>
        <dbReference type="Proteomes" id="UP000191680"/>
    </source>
</evidence>
<dbReference type="PANTHER" id="PTHR10210:SF41">
    <property type="entry name" value="RIBOSE-PHOSPHATE PYROPHOSPHOKINASE 1, CHLOROPLASTIC"/>
    <property type="match status" value="1"/>
</dbReference>
<dbReference type="AlphaFoldDB" id="A0A1V6LUT4"/>
<gene>
    <name evidence="5" type="ORF">BUL40_04660</name>
</gene>
<comment type="similarity">
    <text evidence="2">Belongs to the ribose-phosphate pyrophosphokinase family.</text>
</comment>
<dbReference type="PANTHER" id="PTHR10210">
    <property type="entry name" value="RIBOSE-PHOSPHATE DIPHOSPHOKINASE FAMILY MEMBER"/>
    <property type="match status" value="1"/>
</dbReference>
<dbReference type="OrthoDB" id="643885at2"/>
<evidence type="ECO:0000256" key="2">
    <source>
        <dbReference type="RuleBase" id="RU004324"/>
    </source>
</evidence>
<dbReference type="NCBIfam" id="TIGR01251">
    <property type="entry name" value="ribP_PPkin"/>
    <property type="match status" value="1"/>
</dbReference>
<reference evidence="5 6" key="1">
    <citation type="submission" date="2016-12" db="EMBL/GenBank/DDBJ databases">
        <authorList>
            <person name="Song W.-J."/>
            <person name="Kurnit D.M."/>
        </authorList>
    </citation>
    <scope>NUCLEOTIDE SEQUENCE [LARGE SCALE GENOMIC DNA]</scope>
    <source>
        <strain evidence="5 6">HSG9</strain>
    </source>
</reference>
<dbReference type="GO" id="GO:0000287">
    <property type="term" value="F:magnesium ion binding"/>
    <property type="evidence" value="ECO:0007669"/>
    <property type="project" value="InterPro"/>
</dbReference>
<feature type="domain" description="Phosphoribosyltransferase" evidence="3">
    <location>
        <begin position="131"/>
        <end position="258"/>
    </location>
</feature>
<dbReference type="Pfam" id="PF13793">
    <property type="entry name" value="Pribosyltran_N"/>
    <property type="match status" value="1"/>
</dbReference>
<keyword evidence="1 2" id="KW-0545">Nucleotide biosynthesis</keyword>
<dbReference type="GO" id="GO:0004749">
    <property type="term" value="F:ribose phosphate diphosphokinase activity"/>
    <property type="evidence" value="ECO:0007669"/>
    <property type="project" value="TreeGrafter"/>
</dbReference>
<evidence type="ECO:0000259" key="3">
    <source>
        <dbReference type="Pfam" id="PF00156"/>
    </source>
</evidence>
<dbReference type="CDD" id="cd06223">
    <property type="entry name" value="PRTases_typeI"/>
    <property type="match status" value="1"/>
</dbReference>
<dbReference type="Gene3D" id="3.40.50.2020">
    <property type="match status" value="2"/>
</dbReference>
<proteinExistence type="inferred from homology"/>
<dbReference type="RefSeq" id="WP_080318263.1">
    <property type="nucleotide sequence ID" value="NZ_MTBC01000002.1"/>
</dbReference>
<dbReference type="InterPro" id="IPR005946">
    <property type="entry name" value="Rib-P_diPkinase"/>
</dbReference>
<dbReference type="EMBL" id="MTBC01000002">
    <property type="protein sequence ID" value="OQD43898.1"/>
    <property type="molecule type" value="Genomic_DNA"/>
</dbReference>
<dbReference type="GO" id="GO:0006164">
    <property type="term" value="P:purine nucleotide biosynthetic process"/>
    <property type="evidence" value="ECO:0007669"/>
    <property type="project" value="TreeGrafter"/>
</dbReference>
<keyword evidence="6" id="KW-1185">Reference proteome</keyword>
<dbReference type="SMART" id="SM01400">
    <property type="entry name" value="Pribosyltran_N"/>
    <property type="match status" value="1"/>
</dbReference>
<dbReference type="InterPro" id="IPR029099">
    <property type="entry name" value="Pribosyltran_N"/>
</dbReference>
<dbReference type="InterPro" id="IPR029057">
    <property type="entry name" value="PRTase-like"/>
</dbReference>
<sequence>MNLNLDPTFGPNANQIAFEAFTFNGGEPHIKIKSDIPKNQEVVIYHRINSFNDLGLLLVATDALRHMGVKDIALFLPYLPGARQDRLMIAGEPLTVKVYTQLINAQHYSSVTLFDPHSEVGPALLDNCVAINNHAFIQRVCEQIEKDAFLISPDGGALKKIYKLAAYLQDYHVVECSKSRDVKTGQLTGFKVYADTLENKSCLVVDDICDGGGTFIGLAEKLKEKQAGKLYLAVSHGIFSKGFDTLLKHYDKIFVTNAVRDVQHPKVIQINLLDLN</sequence>
<dbReference type="InterPro" id="IPR000836">
    <property type="entry name" value="PRTase_dom"/>
</dbReference>
<feature type="domain" description="Ribose-phosphate pyrophosphokinase N-terminal" evidence="4">
    <location>
        <begin position="18"/>
        <end position="105"/>
    </location>
</feature>